<dbReference type="Proteomes" id="UP000005289">
    <property type="component" value="Chromosome"/>
</dbReference>
<evidence type="ECO:0000256" key="1">
    <source>
        <dbReference type="ARBA" id="ARBA00023239"/>
    </source>
</evidence>
<dbReference type="RefSeq" id="WP_006748414.1">
    <property type="nucleotide sequence ID" value="NZ_CP007029.1"/>
</dbReference>
<dbReference type="GO" id="GO:0071555">
    <property type="term" value="P:cell wall organization"/>
    <property type="evidence" value="ECO:0007669"/>
    <property type="project" value="UniProtKB-KW"/>
</dbReference>
<dbReference type="GO" id="GO:0000270">
    <property type="term" value="P:peptidoglycan metabolic process"/>
    <property type="evidence" value="ECO:0007669"/>
    <property type="project" value="UniProtKB-UniRule"/>
</dbReference>
<gene>
    <name evidence="3" type="primary">rlpA</name>
    <name evidence="6" type="ORF">THITH_12590</name>
</gene>
<dbReference type="GO" id="GO:0008932">
    <property type="term" value="F:lytic endotransglycosylase activity"/>
    <property type="evidence" value="ECO:0007669"/>
    <property type="project" value="UniProtKB-UniRule"/>
</dbReference>
<dbReference type="EMBL" id="CP007029">
    <property type="protein sequence ID" value="AHE98955.1"/>
    <property type="molecule type" value="Genomic_DNA"/>
</dbReference>
<dbReference type="PANTHER" id="PTHR34183:SF8">
    <property type="entry name" value="ENDOLYTIC PEPTIDOGLYCAN TRANSGLYCOSYLASE RLPA-RELATED"/>
    <property type="match status" value="1"/>
</dbReference>
<dbReference type="STRING" id="713585.THITH_12590"/>
<evidence type="ECO:0000256" key="2">
    <source>
        <dbReference type="ARBA" id="ARBA00023316"/>
    </source>
</evidence>
<dbReference type="AlphaFoldDB" id="W0DQ03"/>
<dbReference type="HAMAP" id="MF_02071">
    <property type="entry name" value="RlpA"/>
    <property type="match status" value="1"/>
</dbReference>
<dbReference type="CDD" id="cd22268">
    <property type="entry name" value="DPBB_RlpA-like"/>
    <property type="match status" value="1"/>
</dbReference>
<keyword evidence="7" id="KW-1185">Reference proteome</keyword>
<dbReference type="Pfam" id="PF03330">
    <property type="entry name" value="DPBB_1"/>
    <property type="match status" value="1"/>
</dbReference>
<proteinExistence type="inferred from homology"/>
<dbReference type="InterPro" id="IPR012997">
    <property type="entry name" value="RplA"/>
</dbReference>
<dbReference type="Gene3D" id="2.40.40.10">
    <property type="entry name" value="RlpA-like domain"/>
    <property type="match status" value="1"/>
</dbReference>
<dbReference type="InterPro" id="IPR036908">
    <property type="entry name" value="RlpA-like_sf"/>
</dbReference>
<reference evidence="6 7" key="1">
    <citation type="submission" date="2013-12" db="EMBL/GenBank/DDBJ databases">
        <authorList>
            <consortium name="DOE Joint Genome Institute"/>
            <person name="Muyzer G."/>
            <person name="Huntemann M."/>
            <person name="Han J."/>
            <person name="Chen A."/>
            <person name="Kyrpides N."/>
            <person name="Mavromatis K."/>
            <person name="Markowitz V."/>
            <person name="Palaniappan K."/>
            <person name="Ivanova N."/>
            <person name="Schaumberg A."/>
            <person name="Pati A."/>
            <person name="Liolios K."/>
            <person name="Nordberg H.P."/>
            <person name="Cantor M.N."/>
            <person name="Hua S.X."/>
            <person name="Woyke T."/>
        </authorList>
    </citation>
    <scope>NUCLEOTIDE SEQUENCE [LARGE SCALE GENOMIC DNA]</scope>
    <source>
        <strain evidence="6 7">ARh 1</strain>
    </source>
</reference>
<keyword evidence="2 3" id="KW-0961">Cell wall biogenesis/degradation</keyword>
<keyword evidence="3" id="KW-0732">Signal</keyword>
<dbReference type="InterPro" id="IPR034718">
    <property type="entry name" value="RlpA"/>
</dbReference>
<feature type="domain" description="RlpA-like protein double-psi beta-barrel" evidence="5">
    <location>
        <begin position="31"/>
        <end position="121"/>
    </location>
</feature>
<dbReference type="HOGENOM" id="CLU_042923_7_1_6"/>
<dbReference type="OrthoDB" id="9779128at2"/>
<dbReference type="NCBIfam" id="TIGR00413">
    <property type="entry name" value="rlpA"/>
    <property type="match status" value="1"/>
</dbReference>
<dbReference type="KEGG" id="tti:THITH_12590"/>
<sequence length="131" mass="14533" precursor="true">MRRFALAVGVLALVLLAFPPDTTASVSTGHTEAGIASYYHDRFQGRKTASGERFDQREFSAAHRTLPFGTTVRVTRKDTGQSIVVRINDRGPFRNGRIIDLSREAARELGMLERGLVRVRIEVIRPPIGNA</sequence>
<feature type="chain" id="PRO_5009993133" description="Endolytic peptidoglycan transglycosylase RlpA" evidence="3">
    <location>
        <begin position="25"/>
        <end position="131"/>
    </location>
</feature>
<evidence type="ECO:0000313" key="7">
    <source>
        <dbReference type="Proteomes" id="UP000005289"/>
    </source>
</evidence>
<dbReference type="InterPro" id="IPR009009">
    <property type="entry name" value="RlpA-like_DPBB"/>
</dbReference>
<dbReference type="SUPFAM" id="SSF50685">
    <property type="entry name" value="Barwin-like endoglucanases"/>
    <property type="match status" value="1"/>
</dbReference>
<keyword evidence="1 3" id="KW-0456">Lyase</keyword>
<dbReference type="PANTHER" id="PTHR34183">
    <property type="entry name" value="ENDOLYTIC PEPTIDOGLYCAN TRANSGLYCOSYLASE RLPA"/>
    <property type="match status" value="1"/>
</dbReference>
<evidence type="ECO:0000256" key="3">
    <source>
        <dbReference type="HAMAP-Rule" id="MF_02071"/>
    </source>
</evidence>
<dbReference type="EC" id="4.2.2.-" evidence="3"/>
<evidence type="ECO:0000256" key="4">
    <source>
        <dbReference type="RuleBase" id="RU003495"/>
    </source>
</evidence>
<keyword evidence="6" id="KW-0449">Lipoprotein</keyword>
<evidence type="ECO:0000259" key="5">
    <source>
        <dbReference type="Pfam" id="PF03330"/>
    </source>
</evidence>
<name>W0DQ03_9GAMM</name>
<protein>
    <recommendedName>
        <fullName evidence="3">Endolytic peptidoglycan transglycosylase RlpA</fullName>
        <ecNumber evidence="3">4.2.2.-</ecNumber>
    </recommendedName>
</protein>
<accession>W0DQ03</accession>
<organism evidence="6 7">
    <name type="scientific">Thioalkalivibrio paradoxus ARh 1</name>
    <dbReference type="NCBI Taxonomy" id="713585"/>
    <lineage>
        <taxon>Bacteria</taxon>
        <taxon>Pseudomonadati</taxon>
        <taxon>Pseudomonadota</taxon>
        <taxon>Gammaproteobacteria</taxon>
        <taxon>Chromatiales</taxon>
        <taxon>Ectothiorhodospiraceae</taxon>
        <taxon>Thioalkalivibrio</taxon>
    </lineage>
</organism>
<evidence type="ECO:0000313" key="6">
    <source>
        <dbReference type="EMBL" id="AHE98955.1"/>
    </source>
</evidence>
<feature type="signal peptide" evidence="3">
    <location>
        <begin position="1"/>
        <end position="24"/>
    </location>
</feature>
<comment type="function">
    <text evidence="3">Lytic transglycosylase with a strong preference for naked glycan strands that lack stem peptides.</text>
</comment>
<comment type="similarity">
    <text evidence="3 4">Belongs to the RlpA family.</text>
</comment>